<proteinExistence type="predicted"/>
<reference evidence="2 3" key="1">
    <citation type="submission" date="2019-05" db="EMBL/GenBank/DDBJ databases">
        <title>Another draft genome of Portunus trituberculatus and its Hox gene families provides insights of decapod evolution.</title>
        <authorList>
            <person name="Jeong J.-H."/>
            <person name="Song I."/>
            <person name="Kim S."/>
            <person name="Choi T."/>
            <person name="Kim D."/>
            <person name="Ryu S."/>
            <person name="Kim W."/>
        </authorList>
    </citation>
    <scope>NUCLEOTIDE SEQUENCE [LARGE SCALE GENOMIC DNA]</scope>
    <source>
        <tissue evidence="2">Muscle</tissue>
    </source>
</reference>
<feature type="compositionally biased region" description="Low complexity" evidence="1">
    <location>
        <begin position="15"/>
        <end position="33"/>
    </location>
</feature>
<comment type="caution">
    <text evidence="2">The sequence shown here is derived from an EMBL/GenBank/DDBJ whole genome shotgun (WGS) entry which is preliminary data.</text>
</comment>
<dbReference type="EMBL" id="VSRR010000951">
    <property type="protein sequence ID" value="MPC21195.1"/>
    <property type="molecule type" value="Genomic_DNA"/>
</dbReference>
<keyword evidence="3" id="KW-1185">Reference proteome</keyword>
<feature type="region of interest" description="Disordered" evidence="1">
    <location>
        <begin position="1"/>
        <end position="33"/>
    </location>
</feature>
<sequence length="111" mass="12314">MTHLTSQTTTNKRQLPTNHTNHTPNTHLLTNPTAHRKGATTAHPVFCTPLGRARSERGRVTRVTDGRVSLHYDCTGLTGRKDMDGTVLRQSIGVWAFDRCLGLLPDLYCCS</sequence>
<gene>
    <name evidence="2" type="ORF">E2C01_014172</name>
</gene>
<protein>
    <submittedName>
        <fullName evidence="2">Uncharacterized protein</fullName>
    </submittedName>
</protein>
<evidence type="ECO:0000313" key="2">
    <source>
        <dbReference type="EMBL" id="MPC21195.1"/>
    </source>
</evidence>
<evidence type="ECO:0000313" key="3">
    <source>
        <dbReference type="Proteomes" id="UP000324222"/>
    </source>
</evidence>
<dbReference type="Proteomes" id="UP000324222">
    <property type="component" value="Unassembled WGS sequence"/>
</dbReference>
<organism evidence="2 3">
    <name type="scientific">Portunus trituberculatus</name>
    <name type="common">Swimming crab</name>
    <name type="synonym">Neptunus trituberculatus</name>
    <dbReference type="NCBI Taxonomy" id="210409"/>
    <lineage>
        <taxon>Eukaryota</taxon>
        <taxon>Metazoa</taxon>
        <taxon>Ecdysozoa</taxon>
        <taxon>Arthropoda</taxon>
        <taxon>Crustacea</taxon>
        <taxon>Multicrustacea</taxon>
        <taxon>Malacostraca</taxon>
        <taxon>Eumalacostraca</taxon>
        <taxon>Eucarida</taxon>
        <taxon>Decapoda</taxon>
        <taxon>Pleocyemata</taxon>
        <taxon>Brachyura</taxon>
        <taxon>Eubrachyura</taxon>
        <taxon>Portunoidea</taxon>
        <taxon>Portunidae</taxon>
        <taxon>Portuninae</taxon>
        <taxon>Portunus</taxon>
    </lineage>
</organism>
<feature type="compositionally biased region" description="Polar residues" evidence="1">
    <location>
        <begin position="1"/>
        <end position="14"/>
    </location>
</feature>
<accession>A0A5B7DJ74</accession>
<evidence type="ECO:0000256" key="1">
    <source>
        <dbReference type="SAM" id="MobiDB-lite"/>
    </source>
</evidence>
<dbReference type="AlphaFoldDB" id="A0A5B7DJ74"/>
<name>A0A5B7DJ74_PORTR</name>